<accession>A0ABX0XSA8</accession>
<name>A0ABX0XSA8_9ACTN</name>
<dbReference type="Pfam" id="PF07992">
    <property type="entry name" value="Pyr_redox_2"/>
    <property type="match status" value="1"/>
</dbReference>
<dbReference type="InterPro" id="IPR050446">
    <property type="entry name" value="FAD-oxidoreductase/Apoptosis"/>
</dbReference>
<comment type="cofactor">
    <cofactor evidence="1">
        <name>FAD</name>
        <dbReference type="ChEBI" id="CHEBI:57692"/>
    </cofactor>
</comment>
<dbReference type="PRINTS" id="PR00411">
    <property type="entry name" value="PNDRDTASEI"/>
</dbReference>
<proteinExistence type="predicted"/>
<organism evidence="7 8">
    <name type="scientific">Planosporangium thailandense</name>
    <dbReference type="NCBI Taxonomy" id="765197"/>
    <lineage>
        <taxon>Bacteria</taxon>
        <taxon>Bacillati</taxon>
        <taxon>Actinomycetota</taxon>
        <taxon>Actinomycetes</taxon>
        <taxon>Micromonosporales</taxon>
        <taxon>Micromonosporaceae</taxon>
        <taxon>Planosporangium</taxon>
    </lineage>
</organism>
<dbReference type="InterPro" id="IPR036188">
    <property type="entry name" value="FAD/NAD-bd_sf"/>
</dbReference>
<evidence type="ECO:0000256" key="2">
    <source>
        <dbReference type="ARBA" id="ARBA00022630"/>
    </source>
</evidence>
<dbReference type="PANTHER" id="PTHR43557">
    <property type="entry name" value="APOPTOSIS-INDUCING FACTOR 1"/>
    <property type="match status" value="1"/>
</dbReference>
<dbReference type="SUPFAM" id="SSF54862">
    <property type="entry name" value="4Fe-4S ferredoxins"/>
    <property type="match status" value="1"/>
</dbReference>
<dbReference type="EMBL" id="JAATVY010000001">
    <property type="protein sequence ID" value="NJC68320.1"/>
    <property type="molecule type" value="Genomic_DNA"/>
</dbReference>
<keyword evidence="3" id="KW-0274">FAD</keyword>
<dbReference type="Gene3D" id="3.30.70.20">
    <property type="match status" value="1"/>
</dbReference>
<dbReference type="InterPro" id="IPR023753">
    <property type="entry name" value="FAD/NAD-binding_dom"/>
</dbReference>
<comment type="caution">
    <text evidence="7">The sequence shown here is derived from an EMBL/GenBank/DDBJ whole genome shotgun (WGS) entry which is preliminary data.</text>
</comment>
<keyword evidence="8" id="KW-1185">Reference proteome</keyword>
<evidence type="ECO:0000259" key="6">
    <source>
        <dbReference type="Pfam" id="PF14759"/>
    </source>
</evidence>
<dbReference type="Proteomes" id="UP000722989">
    <property type="component" value="Unassembled WGS sequence"/>
</dbReference>
<evidence type="ECO:0000256" key="4">
    <source>
        <dbReference type="ARBA" id="ARBA00023002"/>
    </source>
</evidence>
<dbReference type="PANTHER" id="PTHR43557:SF2">
    <property type="entry name" value="RIESKE DOMAIN-CONTAINING PROTEIN-RELATED"/>
    <property type="match status" value="1"/>
</dbReference>
<dbReference type="InterPro" id="IPR028202">
    <property type="entry name" value="Reductase_C"/>
</dbReference>
<gene>
    <name evidence="7" type="ORF">HC031_01085</name>
</gene>
<dbReference type="Pfam" id="PF13459">
    <property type="entry name" value="Fer4_15"/>
    <property type="match status" value="1"/>
</dbReference>
<keyword evidence="4" id="KW-0560">Oxidoreductase</keyword>
<dbReference type="PRINTS" id="PR00368">
    <property type="entry name" value="FADPNR"/>
</dbReference>
<dbReference type="SUPFAM" id="SSF55424">
    <property type="entry name" value="FAD/NAD-linked reductases, dimerisation (C-terminal) domain"/>
    <property type="match status" value="1"/>
</dbReference>
<feature type="domain" description="FAD/NAD(P)-binding" evidence="5">
    <location>
        <begin position="119"/>
        <end position="425"/>
    </location>
</feature>
<dbReference type="InterPro" id="IPR016156">
    <property type="entry name" value="FAD/NAD-linked_Rdtase_dimer_sf"/>
</dbReference>
<dbReference type="RefSeq" id="WP_167923211.1">
    <property type="nucleotide sequence ID" value="NZ_JAATVY010000001.1"/>
</dbReference>
<evidence type="ECO:0000256" key="1">
    <source>
        <dbReference type="ARBA" id="ARBA00001974"/>
    </source>
</evidence>
<dbReference type="SUPFAM" id="SSF51905">
    <property type="entry name" value="FAD/NAD(P)-binding domain"/>
    <property type="match status" value="2"/>
</dbReference>
<evidence type="ECO:0000259" key="5">
    <source>
        <dbReference type="Pfam" id="PF07992"/>
    </source>
</evidence>
<evidence type="ECO:0000313" key="8">
    <source>
        <dbReference type="Proteomes" id="UP000722989"/>
    </source>
</evidence>
<feature type="domain" description="Reductase C-terminal" evidence="6">
    <location>
        <begin position="448"/>
        <end position="519"/>
    </location>
</feature>
<sequence>MRVVVNLTRCEGYAQCAFLAPEVFQLRGDEALMYDPQPDDAQRERVLRAAAACPVQAILVDRIEDREATADARSASVAAARAGSVPAGGSFGRAAPNRASESASGLRDAAIEAMRRTGRIAIVGASLAGLAAAATLRREGFTGSLTLIGDEPHRPYDRPPLSKQVLDGWVPADHSGLPRTDDLDARWLLGVPATGLDLFAKQVRLADGGTVDYDRLLIATGTRARPWFHPDEAALDGVFLLRTRDDAAGLQQRLADRPGRVLVIGGGFTGSEVASICRDRDLAVTVVERGPAPLVGALGGVIGAVAADLQRAHGVDLRCGVTVAALEGDAAGRLRRAHLSDGSTIDADVAVVALGAIRNTEWLHGSGLAVGDWGVGCDAGCRAFDAAGVVADDVFVAGDVARFPHPLYDYEFLALEHWGNAVAQAEVAAHNMVSAPADRWPHLAVPVFWSAQFGTNIKSVGVPTYADQIVIAQGSIAERRFVAAYGCQGRITAAVGFNQAKWLDAYQRLIEVAAPFPPDFRHVDQAVDGQPVSLELPDRKIRDLHATVVVTGHDPSERRAELVYHHR</sequence>
<reference evidence="7 8" key="1">
    <citation type="submission" date="2020-03" db="EMBL/GenBank/DDBJ databases">
        <title>WGS of the type strain of Planosporangium spp.</title>
        <authorList>
            <person name="Thawai C."/>
        </authorList>
    </citation>
    <scope>NUCLEOTIDE SEQUENCE [LARGE SCALE GENOMIC DNA]</scope>
    <source>
        <strain evidence="7 8">TBRC 5610</strain>
    </source>
</reference>
<evidence type="ECO:0000313" key="7">
    <source>
        <dbReference type="EMBL" id="NJC68320.1"/>
    </source>
</evidence>
<keyword evidence="2" id="KW-0285">Flavoprotein</keyword>
<dbReference type="Gene3D" id="3.30.390.30">
    <property type="match status" value="1"/>
</dbReference>
<dbReference type="Gene3D" id="3.50.50.60">
    <property type="entry name" value="FAD/NAD(P)-binding domain"/>
    <property type="match status" value="2"/>
</dbReference>
<protein>
    <submittedName>
        <fullName evidence="7">FAD-dependent oxidoreductase</fullName>
    </submittedName>
</protein>
<evidence type="ECO:0000256" key="3">
    <source>
        <dbReference type="ARBA" id="ARBA00022827"/>
    </source>
</evidence>
<dbReference type="Pfam" id="PF14759">
    <property type="entry name" value="Reductase_C"/>
    <property type="match status" value="1"/>
</dbReference>